<proteinExistence type="predicted"/>
<reference evidence="1" key="1">
    <citation type="submission" date="2022-04" db="EMBL/GenBank/DDBJ databases">
        <title>Genome of the entomopathogenic fungus Entomophthora muscae.</title>
        <authorList>
            <person name="Elya C."/>
            <person name="Lovett B.R."/>
            <person name="Lee E."/>
            <person name="Macias A.M."/>
            <person name="Hajek A.E."/>
            <person name="De Bivort B.L."/>
            <person name="Kasson M.T."/>
            <person name="De Fine Licht H.H."/>
            <person name="Stajich J.E."/>
        </authorList>
    </citation>
    <scope>NUCLEOTIDE SEQUENCE</scope>
    <source>
        <strain evidence="1">Berkeley</strain>
    </source>
</reference>
<comment type="caution">
    <text evidence="1">The sequence shown here is derived from an EMBL/GenBank/DDBJ whole genome shotgun (WGS) entry which is preliminary data.</text>
</comment>
<name>A0ACC2T7Y7_9FUNG</name>
<evidence type="ECO:0000313" key="2">
    <source>
        <dbReference type="Proteomes" id="UP001165960"/>
    </source>
</evidence>
<gene>
    <name evidence="1" type="ORF">DSO57_1008438</name>
</gene>
<keyword evidence="2" id="KW-1185">Reference proteome</keyword>
<protein>
    <submittedName>
        <fullName evidence="1">Uncharacterized protein</fullName>
    </submittedName>
</protein>
<accession>A0ACC2T7Y7</accession>
<sequence length="117" mass="12576">MVFNSNSFNSISSQTSFNGGKAQGVEAPVYTQAFEAGNKEADLYLTPDPYGFDLFNSHFASSSSPNPVPTPAQASCQPTNQDDNLDLELLPATSQPAPYNQSVTESSESQKTFNKTD</sequence>
<evidence type="ECO:0000313" key="1">
    <source>
        <dbReference type="EMBL" id="KAJ9070397.1"/>
    </source>
</evidence>
<dbReference type="Proteomes" id="UP001165960">
    <property type="component" value="Unassembled WGS sequence"/>
</dbReference>
<organism evidence="1 2">
    <name type="scientific">Entomophthora muscae</name>
    <dbReference type="NCBI Taxonomy" id="34485"/>
    <lineage>
        <taxon>Eukaryota</taxon>
        <taxon>Fungi</taxon>
        <taxon>Fungi incertae sedis</taxon>
        <taxon>Zoopagomycota</taxon>
        <taxon>Entomophthoromycotina</taxon>
        <taxon>Entomophthoromycetes</taxon>
        <taxon>Entomophthorales</taxon>
        <taxon>Entomophthoraceae</taxon>
        <taxon>Entomophthora</taxon>
    </lineage>
</organism>
<dbReference type="EMBL" id="QTSX02003576">
    <property type="protein sequence ID" value="KAJ9070397.1"/>
    <property type="molecule type" value="Genomic_DNA"/>
</dbReference>